<dbReference type="AlphaFoldDB" id="A0A916ZTL9"/>
<reference evidence="9" key="1">
    <citation type="journal article" date="2014" name="Int. J. Syst. Evol. Microbiol.">
        <title>Complete genome sequence of Corynebacterium casei LMG S-19264T (=DSM 44701T), isolated from a smear-ripened cheese.</title>
        <authorList>
            <consortium name="US DOE Joint Genome Institute (JGI-PGF)"/>
            <person name="Walter F."/>
            <person name="Albersmeier A."/>
            <person name="Kalinowski J."/>
            <person name="Ruckert C."/>
        </authorList>
    </citation>
    <scope>NUCLEOTIDE SEQUENCE</scope>
    <source>
        <strain evidence="9">CGMCC 1.15519</strain>
    </source>
</reference>
<dbReference type="Pfam" id="PF00854">
    <property type="entry name" value="PTR2"/>
    <property type="match status" value="2"/>
</dbReference>
<keyword evidence="5" id="KW-0571">Peptide transport</keyword>
<dbReference type="EMBL" id="BMJM01000006">
    <property type="protein sequence ID" value="GGE13314.1"/>
    <property type="molecule type" value="Genomic_DNA"/>
</dbReference>
<evidence type="ECO:0000256" key="6">
    <source>
        <dbReference type="ARBA" id="ARBA00022989"/>
    </source>
</evidence>
<feature type="transmembrane region" description="Helical" evidence="8">
    <location>
        <begin position="418"/>
        <end position="436"/>
    </location>
</feature>
<dbReference type="Gene3D" id="1.20.1250.20">
    <property type="entry name" value="MFS general substrate transporter like domains"/>
    <property type="match status" value="2"/>
</dbReference>
<comment type="caution">
    <text evidence="9">The sequence shown here is derived from an EMBL/GenBank/DDBJ whole genome shotgun (WGS) entry which is preliminary data.</text>
</comment>
<evidence type="ECO:0000256" key="3">
    <source>
        <dbReference type="ARBA" id="ARBA00022475"/>
    </source>
</evidence>
<dbReference type="InterPro" id="IPR050171">
    <property type="entry name" value="MFS_Transporters"/>
</dbReference>
<keyword evidence="5" id="KW-0653">Protein transport</keyword>
<evidence type="ECO:0000256" key="4">
    <source>
        <dbReference type="ARBA" id="ARBA00022692"/>
    </source>
</evidence>
<keyword evidence="4 8" id="KW-0812">Transmembrane</keyword>
<feature type="transmembrane region" description="Helical" evidence="8">
    <location>
        <begin position="320"/>
        <end position="340"/>
    </location>
</feature>
<gene>
    <name evidence="9" type="ORF">GCM10011529_19590</name>
</gene>
<feature type="transmembrane region" description="Helical" evidence="8">
    <location>
        <begin position="196"/>
        <end position="216"/>
    </location>
</feature>
<dbReference type="PANTHER" id="PTHR23517:SF15">
    <property type="entry name" value="PROTON-DEPENDENT OLIGOPEPTIDE FAMILY TRANSPORT PROTEIN"/>
    <property type="match status" value="1"/>
</dbReference>
<dbReference type="CDD" id="cd17346">
    <property type="entry name" value="MFS_DtpA_like"/>
    <property type="match status" value="1"/>
</dbReference>
<dbReference type="GO" id="GO:1904680">
    <property type="term" value="F:peptide transmembrane transporter activity"/>
    <property type="evidence" value="ECO:0007669"/>
    <property type="project" value="InterPro"/>
</dbReference>
<dbReference type="GO" id="GO:0005886">
    <property type="term" value="C:plasma membrane"/>
    <property type="evidence" value="ECO:0007669"/>
    <property type="project" value="UniProtKB-SubCell"/>
</dbReference>
<comment type="subcellular location">
    <subcellularLocation>
        <location evidence="1">Cell membrane</location>
        <topology evidence="1">Multi-pass membrane protein</topology>
    </subcellularLocation>
</comment>
<dbReference type="InterPro" id="IPR036259">
    <property type="entry name" value="MFS_trans_sf"/>
</dbReference>
<reference evidence="9" key="2">
    <citation type="submission" date="2020-09" db="EMBL/GenBank/DDBJ databases">
        <authorList>
            <person name="Sun Q."/>
            <person name="Zhou Y."/>
        </authorList>
    </citation>
    <scope>NUCLEOTIDE SEQUENCE</scope>
    <source>
        <strain evidence="9">CGMCC 1.15519</strain>
    </source>
</reference>
<feature type="transmembrane region" description="Helical" evidence="8">
    <location>
        <begin position="245"/>
        <end position="267"/>
    </location>
</feature>
<proteinExistence type="predicted"/>
<feature type="transmembrane region" description="Helical" evidence="8">
    <location>
        <begin position="384"/>
        <end position="406"/>
    </location>
</feature>
<evidence type="ECO:0000256" key="8">
    <source>
        <dbReference type="SAM" id="Phobius"/>
    </source>
</evidence>
<evidence type="ECO:0000256" key="5">
    <source>
        <dbReference type="ARBA" id="ARBA00022856"/>
    </source>
</evidence>
<name>A0A916ZTL9_9SPHN</name>
<keyword evidence="7 8" id="KW-0472">Membrane</keyword>
<evidence type="ECO:0000256" key="2">
    <source>
        <dbReference type="ARBA" id="ARBA00022448"/>
    </source>
</evidence>
<keyword evidence="6 8" id="KW-1133">Transmembrane helix</keyword>
<feature type="transmembrane region" description="Helical" evidence="8">
    <location>
        <begin position="287"/>
        <end position="308"/>
    </location>
</feature>
<keyword evidence="3" id="KW-1003">Cell membrane</keyword>
<evidence type="ECO:0000256" key="1">
    <source>
        <dbReference type="ARBA" id="ARBA00004651"/>
    </source>
</evidence>
<dbReference type="Proteomes" id="UP000635071">
    <property type="component" value="Unassembled WGS sequence"/>
</dbReference>
<feature type="transmembrane region" description="Helical" evidence="8">
    <location>
        <begin position="170"/>
        <end position="190"/>
    </location>
</feature>
<feature type="transmembrane region" description="Helical" evidence="8">
    <location>
        <begin position="111"/>
        <end position="129"/>
    </location>
</feature>
<dbReference type="InterPro" id="IPR000109">
    <property type="entry name" value="POT_fam"/>
</dbReference>
<keyword evidence="2" id="KW-0813">Transport</keyword>
<dbReference type="SUPFAM" id="SSF103473">
    <property type="entry name" value="MFS general substrate transporter"/>
    <property type="match status" value="1"/>
</dbReference>
<dbReference type="GO" id="GO:0015833">
    <property type="term" value="P:peptide transport"/>
    <property type="evidence" value="ECO:0007669"/>
    <property type="project" value="UniProtKB-KW"/>
</dbReference>
<evidence type="ECO:0000256" key="7">
    <source>
        <dbReference type="ARBA" id="ARBA00023136"/>
    </source>
</evidence>
<dbReference type="InterPro" id="IPR005279">
    <property type="entry name" value="Dipep/tripep_permease"/>
</dbReference>
<organism evidence="9 10">
    <name type="scientific">Sandarakinorhabdus glacialis</name>
    <dbReference type="NCBI Taxonomy" id="1614636"/>
    <lineage>
        <taxon>Bacteria</taxon>
        <taxon>Pseudomonadati</taxon>
        <taxon>Pseudomonadota</taxon>
        <taxon>Alphaproteobacteria</taxon>
        <taxon>Sphingomonadales</taxon>
        <taxon>Sphingosinicellaceae</taxon>
        <taxon>Sandarakinorhabdus</taxon>
    </lineage>
</organism>
<evidence type="ECO:0000313" key="10">
    <source>
        <dbReference type="Proteomes" id="UP000635071"/>
    </source>
</evidence>
<feature type="transmembrane region" description="Helical" evidence="8">
    <location>
        <begin position="352"/>
        <end position="377"/>
    </location>
</feature>
<dbReference type="PANTHER" id="PTHR23517">
    <property type="entry name" value="RESISTANCE PROTEIN MDTM, PUTATIVE-RELATED-RELATED"/>
    <property type="match status" value="1"/>
</dbReference>
<evidence type="ECO:0000313" key="9">
    <source>
        <dbReference type="EMBL" id="GGE13314.1"/>
    </source>
</evidence>
<sequence>MTATTASARDLLGQPRGLAWLSGTQFWEAFSLYGMQALLTLYMVGQLLLPGHVENVVGMGGVRRGIESVTGPISDQAFAVQLFGLWAGLVRFTPVFGGYIGDRLLGRRRTIMLGCLLMTAGHFCMAFDASFLLALLLLMLGTGCANSNLFSQVGGLYGPDDRRRDDGIQLYYFALNCGAFVAPIICGWMGQELGWHQAFGLAGFGMLAGLLVYWLGGAHLPPDPPRVAAAARAPLTKPERHAVQLLLLLMLVQAAFWVAQSQVWNVYNLWVRDHVEMSVLGWQMPIPWLQALDAIAPGLLLPLTLWIWRAQARRGIEPDAITKMAIGCLIFGSALVWLAASSSVFSGRVPLLWAVGFHMIANWGWVFFTPIAVGLYARAAPKSLNAMMIGVNSMAVFVGSTISGRIGGLYEVWTPGRFWLLHAGIIAGGALLLLALRPAVRRMLAADHGQPPVAVQG</sequence>
<feature type="transmembrane region" description="Helical" evidence="8">
    <location>
        <begin position="78"/>
        <end position="99"/>
    </location>
</feature>
<dbReference type="RefSeq" id="WP_188762776.1">
    <property type="nucleotide sequence ID" value="NZ_BMJM01000006.1"/>
</dbReference>
<accession>A0A916ZTL9</accession>
<keyword evidence="10" id="KW-1185">Reference proteome</keyword>
<protein>
    <submittedName>
        <fullName evidence="9">MFS transporter</fullName>
    </submittedName>
</protein>